<accession>K1X505</accession>
<evidence type="ECO:0000256" key="1">
    <source>
        <dbReference type="ARBA" id="ARBA00005641"/>
    </source>
</evidence>
<dbReference type="EMBL" id="JH921440">
    <property type="protein sequence ID" value="EKD15743.1"/>
    <property type="molecule type" value="Genomic_DNA"/>
</dbReference>
<dbReference type="Gene3D" id="3.20.20.80">
    <property type="entry name" value="Glycosidases"/>
    <property type="match status" value="1"/>
</dbReference>
<dbReference type="KEGG" id="mbe:MBM_05754"/>
<dbReference type="PANTHER" id="PTHR31297">
    <property type="entry name" value="GLUCAN ENDO-1,6-BETA-GLUCOSIDASE B"/>
    <property type="match status" value="1"/>
</dbReference>
<evidence type="ECO:0000256" key="5">
    <source>
        <dbReference type="RuleBase" id="RU361153"/>
    </source>
</evidence>
<dbReference type="FunFam" id="3.20.20.80:FF:000100">
    <property type="entry name" value="Glycoside hydrolase superfamily"/>
    <property type="match status" value="1"/>
</dbReference>
<organism evidence="7 8">
    <name type="scientific">Marssonina brunnea f. sp. multigermtubi (strain MB_m1)</name>
    <name type="common">Marssonina leaf spot fungus</name>
    <dbReference type="NCBI Taxonomy" id="1072389"/>
    <lineage>
        <taxon>Eukaryota</taxon>
        <taxon>Fungi</taxon>
        <taxon>Dikarya</taxon>
        <taxon>Ascomycota</taxon>
        <taxon>Pezizomycotina</taxon>
        <taxon>Leotiomycetes</taxon>
        <taxon>Helotiales</taxon>
        <taxon>Drepanopezizaceae</taxon>
        <taxon>Drepanopeziza</taxon>
    </lineage>
</organism>
<evidence type="ECO:0000256" key="3">
    <source>
        <dbReference type="ARBA" id="ARBA00023295"/>
    </source>
</evidence>
<dbReference type="GO" id="GO:0009986">
    <property type="term" value="C:cell surface"/>
    <property type="evidence" value="ECO:0007669"/>
    <property type="project" value="TreeGrafter"/>
</dbReference>
<name>K1X505_MARBU</name>
<gene>
    <name evidence="7" type="ORF">MBM_05754</name>
</gene>
<dbReference type="InParanoid" id="K1X505"/>
<dbReference type="InterPro" id="IPR050386">
    <property type="entry name" value="Glycosyl_hydrolase_5"/>
</dbReference>
<sequence length="563" mass="63831">MRKVLNKARSAFDELTDSHFISQKPPSQADQPSTIGPPSTQDLLRYRYHWGTNLGSIFVLERWLSGSMFVSSANGDSELAAVTAAVQDLGVDRTKAKWEEHWRNAVREPDLEWLVREARCTSIRLPIGYFTLGEEWCRGTPFESVGCVYRDAWEAVRDLVARARGWGIGVLLDFHFVFGGANGEAHGCGDGRADLWGNKNNRERCKQALGWIASQAKQMDGVVGIQIVNEATHNASGMYQFYEEVITEIARYDESMPVYISDAWDLKTALDWTTRRHPFSRAPKNPVLIDTHRYYTFSDEDRRKSPQQIIGAIGAELGELDGKEGSLGDRGEAQIIIGEWSCVLDDQTWSRVRPEQKDDLVTQFGRCQSQKWQKRSGGSYFWTYKMDWMDGGEWGFVEQSKKHNIVPPPSLTLPLQEVRNRLQHAGAQRQQMADSARQSHENYWNQTAPGKPFQHQLFSDGWDIGFSDAHMIFGMRCEGALGPRPAAGEGGDRIGCLEIWVKKRLLESGQRGEFVWEWEQGLRAGVGDFNQCVGKKASKKVIMGGRAQYGKVHWKYFDTDIDF</sequence>
<evidence type="ECO:0000259" key="6">
    <source>
        <dbReference type="Pfam" id="PF00150"/>
    </source>
</evidence>
<dbReference type="HOGENOM" id="CLU_004624_8_2_1"/>
<protein>
    <submittedName>
        <fullName evidence="7">Putative glucan 1,3-beta-glucosidase</fullName>
    </submittedName>
</protein>
<dbReference type="GO" id="GO:0005737">
    <property type="term" value="C:cytoplasm"/>
    <property type="evidence" value="ECO:0007669"/>
    <property type="project" value="UniProtKB-ARBA"/>
</dbReference>
<dbReference type="InterPro" id="IPR017853">
    <property type="entry name" value="GH"/>
</dbReference>
<dbReference type="eggNOG" id="ENOG502QVVM">
    <property type="taxonomic scope" value="Eukaryota"/>
</dbReference>
<dbReference type="GeneID" id="18761689"/>
<feature type="domain" description="Glycoside hydrolase family 5" evidence="6">
    <location>
        <begin position="98"/>
        <end position="346"/>
    </location>
</feature>
<keyword evidence="4" id="KW-0961">Cell wall biogenesis/degradation</keyword>
<keyword evidence="8" id="KW-1185">Reference proteome</keyword>
<dbReference type="FunCoup" id="K1X505">
    <property type="interactions" value="44"/>
</dbReference>
<dbReference type="OrthoDB" id="1887033at2759"/>
<reference evidence="7 8" key="1">
    <citation type="journal article" date="2012" name="BMC Genomics">
        <title>Sequencing the genome of Marssonina brunnea reveals fungus-poplar co-evolution.</title>
        <authorList>
            <person name="Zhu S."/>
            <person name="Cao Y.-Z."/>
            <person name="Jiang C."/>
            <person name="Tan B.-Y."/>
            <person name="Wang Z."/>
            <person name="Feng S."/>
            <person name="Zhang L."/>
            <person name="Su X.-H."/>
            <person name="Brejova B."/>
            <person name="Vinar T."/>
            <person name="Xu M."/>
            <person name="Wang M.-X."/>
            <person name="Zhang S.-G."/>
            <person name="Huang M.-R."/>
            <person name="Wu R."/>
            <person name="Zhou Y."/>
        </authorList>
    </citation>
    <scope>NUCLEOTIDE SEQUENCE [LARGE SCALE GENOMIC DNA]</scope>
    <source>
        <strain evidence="7 8">MB_m1</strain>
    </source>
</reference>
<dbReference type="GO" id="GO:0005576">
    <property type="term" value="C:extracellular region"/>
    <property type="evidence" value="ECO:0007669"/>
    <property type="project" value="TreeGrafter"/>
</dbReference>
<dbReference type="Pfam" id="PF00150">
    <property type="entry name" value="Cellulase"/>
    <property type="match status" value="1"/>
</dbReference>
<proteinExistence type="inferred from homology"/>
<dbReference type="GO" id="GO:0046557">
    <property type="term" value="F:glucan endo-1,6-beta-glucosidase activity"/>
    <property type="evidence" value="ECO:0007669"/>
    <property type="project" value="TreeGrafter"/>
</dbReference>
<evidence type="ECO:0000313" key="8">
    <source>
        <dbReference type="Proteomes" id="UP000006753"/>
    </source>
</evidence>
<dbReference type="AlphaFoldDB" id="K1X505"/>
<dbReference type="Proteomes" id="UP000006753">
    <property type="component" value="Unassembled WGS sequence"/>
</dbReference>
<dbReference type="PANTHER" id="PTHR31297:SF43">
    <property type="entry name" value="GLUCAN 1,3-BETA-GLUCOSIDASE 3"/>
    <property type="match status" value="1"/>
</dbReference>
<keyword evidence="3 5" id="KW-0326">Glycosidase</keyword>
<evidence type="ECO:0000313" key="7">
    <source>
        <dbReference type="EMBL" id="EKD15743.1"/>
    </source>
</evidence>
<comment type="similarity">
    <text evidence="1 5">Belongs to the glycosyl hydrolase 5 (cellulase A) family.</text>
</comment>
<evidence type="ECO:0000256" key="2">
    <source>
        <dbReference type="ARBA" id="ARBA00022801"/>
    </source>
</evidence>
<keyword evidence="2 5" id="KW-0378">Hydrolase</keyword>
<evidence type="ECO:0000256" key="4">
    <source>
        <dbReference type="ARBA" id="ARBA00023316"/>
    </source>
</evidence>
<dbReference type="InterPro" id="IPR001547">
    <property type="entry name" value="Glyco_hydro_5"/>
</dbReference>
<dbReference type="OMA" id="GWFFWTL"/>
<dbReference type="SUPFAM" id="SSF51445">
    <property type="entry name" value="(Trans)glycosidases"/>
    <property type="match status" value="1"/>
</dbReference>
<dbReference type="GO" id="GO:0071555">
    <property type="term" value="P:cell wall organization"/>
    <property type="evidence" value="ECO:0007669"/>
    <property type="project" value="UniProtKB-KW"/>
</dbReference>
<dbReference type="GO" id="GO:0009251">
    <property type="term" value="P:glucan catabolic process"/>
    <property type="evidence" value="ECO:0007669"/>
    <property type="project" value="TreeGrafter"/>
</dbReference>